<keyword evidence="12" id="KW-1185">Reference proteome</keyword>
<gene>
    <name evidence="11" type="ORF">MCAP1_001643</name>
</gene>
<evidence type="ECO:0000256" key="10">
    <source>
        <dbReference type="SAM" id="Coils"/>
    </source>
</evidence>
<keyword evidence="6" id="KW-0995">Kinetochore</keyword>
<evidence type="ECO:0000256" key="9">
    <source>
        <dbReference type="ARBA" id="ARBA00023328"/>
    </source>
</evidence>
<evidence type="ECO:0000313" key="12">
    <source>
        <dbReference type="Proteomes" id="UP001220961"/>
    </source>
</evidence>
<evidence type="ECO:0000256" key="1">
    <source>
        <dbReference type="ARBA" id="ARBA00004123"/>
    </source>
</evidence>
<dbReference type="GO" id="GO:0004503">
    <property type="term" value="F:tyrosinase activity"/>
    <property type="evidence" value="ECO:0007669"/>
    <property type="project" value="UniProtKB-EC"/>
</dbReference>
<keyword evidence="9" id="KW-0137">Centromere</keyword>
<evidence type="ECO:0000256" key="3">
    <source>
        <dbReference type="ARBA" id="ARBA00022454"/>
    </source>
</evidence>
<organism evidence="11 12">
    <name type="scientific">Malassezia caprae</name>
    <dbReference type="NCBI Taxonomy" id="1381934"/>
    <lineage>
        <taxon>Eukaryota</taxon>
        <taxon>Fungi</taxon>
        <taxon>Dikarya</taxon>
        <taxon>Basidiomycota</taxon>
        <taxon>Ustilaginomycotina</taxon>
        <taxon>Malasseziomycetes</taxon>
        <taxon>Malasseziales</taxon>
        <taxon>Malasseziaceae</taxon>
        <taxon>Malassezia</taxon>
    </lineage>
</organism>
<keyword evidence="7" id="KW-0539">Nucleus</keyword>
<keyword evidence="8" id="KW-0131">Cell cycle</keyword>
<evidence type="ECO:0000313" key="11">
    <source>
        <dbReference type="EMBL" id="WFD19413.1"/>
    </source>
</evidence>
<evidence type="ECO:0000256" key="8">
    <source>
        <dbReference type="ARBA" id="ARBA00023306"/>
    </source>
</evidence>
<keyword evidence="4" id="KW-0132">Cell division</keyword>
<comment type="subcellular location">
    <subcellularLocation>
        <location evidence="2">Chromosome</location>
        <location evidence="2">Centromere</location>
        <location evidence="2">Kinetochore</location>
    </subcellularLocation>
    <subcellularLocation>
        <location evidence="1">Nucleus</location>
    </subcellularLocation>
</comment>
<proteinExistence type="predicted"/>
<dbReference type="EMBL" id="CP119910">
    <property type="protein sequence ID" value="WFD19413.1"/>
    <property type="molecule type" value="Genomic_DNA"/>
</dbReference>
<dbReference type="GO" id="GO:0000444">
    <property type="term" value="C:MIS12/MIND type complex"/>
    <property type="evidence" value="ECO:0007669"/>
    <property type="project" value="InterPro"/>
</dbReference>
<accession>A0AAF0E890</accession>
<evidence type="ECO:0000256" key="7">
    <source>
        <dbReference type="ARBA" id="ARBA00023242"/>
    </source>
</evidence>
<evidence type="ECO:0000256" key="2">
    <source>
        <dbReference type="ARBA" id="ARBA00004629"/>
    </source>
</evidence>
<keyword evidence="5" id="KW-0498">Mitosis</keyword>
<name>A0AAF0E890_9BASI</name>
<keyword evidence="10" id="KW-0175">Coiled coil</keyword>
<keyword evidence="11" id="KW-0560">Oxidoreductase</keyword>
<dbReference type="Proteomes" id="UP001220961">
    <property type="component" value="Chromosome 3"/>
</dbReference>
<dbReference type="Pfam" id="PF03980">
    <property type="entry name" value="Nnf1"/>
    <property type="match status" value="1"/>
</dbReference>
<reference evidence="11" key="1">
    <citation type="submission" date="2023-03" db="EMBL/GenBank/DDBJ databases">
        <title>Mating type loci evolution in Malassezia.</title>
        <authorList>
            <person name="Coelho M.A."/>
        </authorList>
    </citation>
    <scope>NUCLEOTIDE SEQUENCE</scope>
    <source>
        <strain evidence="11">CBS 10434</strain>
    </source>
</reference>
<feature type="coiled-coil region" evidence="10">
    <location>
        <begin position="125"/>
        <end position="152"/>
    </location>
</feature>
<dbReference type="InterPro" id="IPR007128">
    <property type="entry name" value="PMF1/Nnf1"/>
</dbReference>
<dbReference type="GO" id="GO:0005634">
    <property type="term" value="C:nucleus"/>
    <property type="evidence" value="ECO:0007669"/>
    <property type="project" value="UniProtKB-SubCell"/>
</dbReference>
<evidence type="ECO:0000256" key="4">
    <source>
        <dbReference type="ARBA" id="ARBA00022618"/>
    </source>
</evidence>
<evidence type="ECO:0000256" key="5">
    <source>
        <dbReference type="ARBA" id="ARBA00022776"/>
    </source>
</evidence>
<dbReference type="EC" id="1.14.18.1" evidence="11"/>
<protein>
    <submittedName>
        <fullName evidence="11">Tyrosinase</fullName>
        <ecNumber evidence="11">1.14.18.1</ecNumber>
    </submittedName>
</protein>
<sequence>MAPASLDRLERMRAALRKFLELIDTKATAKNFAHALPALDPVVAEKARLQLVQDLKTAIENDLEALIEQHDLGTRLAELETLTHEADERQRQGASDTELKDVWRPDLDIATAIRARVAADQAPRLEALEAELARLQAANAESEARLADAAAQTTAARAQVQDALALIGQLLDSVSMKAPEDEQALRATLDTLLTELGPPT</sequence>
<dbReference type="AlphaFoldDB" id="A0AAF0E890"/>
<evidence type="ECO:0000256" key="6">
    <source>
        <dbReference type="ARBA" id="ARBA00022838"/>
    </source>
</evidence>
<keyword evidence="3" id="KW-0158">Chromosome</keyword>
<dbReference type="GO" id="GO:0051301">
    <property type="term" value="P:cell division"/>
    <property type="evidence" value="ECO:0007669"/>
    <property type="project" value="UniProtKB-KW"/>
</dbReference>